<keyword evidence="1" id="KW-0217">Developmental protein</keyword>
<keyword evidence="7" id="KW-1133">Transmembrane helix</keyword>
<feature type="compositionally biased region" description="Polar residues" evidence="6">
    <location>
        <begin position="259"/>
        <end position="272"/>
    </location>
</feature>
<dbReference type="SMART" id="SM00181">
    <property type="entry name" value="EGF"/>
    <property type="match status" value="1"/>
</dbReference>
<dbReference type="Gene3D" id="2.10.25.140">
    <property type="match status" value="1"/>
</dbReference>
<dbReference type="GO" id="GO:0007154">
    <property type="term" value="P:cell communication"/>
    <property type="evidence" value="ECO:0007669"/>
    <property type="project" value="InterPro"/>
</dbReference>
<evidence type="ECO:0000256" key="3">
    <source>
        <dbReference type="ARBA" id="ARBA00022737"/>
    </source>
</evidence>
<reference evidence="10" key="1">
    <citation type="submission" date="2019-11" db="UniProtKB">
        <authorList>
            <consortium name="WormBaseParasite"/>
        </authorList>
    </citation>
    <scope>IDENTIFICATION</scope>
</reference>
<protein>
    <submittedName>
        <fullName evidence="10">EGF-like domain-containing protein</fullName>
    </submittedName>
</protein>
<proteinExistence type="predicted"/>
<dbReference type="PROSITE" id="PS50026">
    <property type="entry name" value="EGF_3"/>
    <property type="match status" value="1"/>
</dbReference>
<feature type="signal peptide" evidence="8">
    <location>
        <begin position="1"/>
        <end position="30"/>
    </location>
</feature>
<keyword evidence="7" id="KW-0472">Membrane</keyword>
<keyword evidence="7" id="KW-0812">Transmembrane</keyword>
<comment type="caution">
    <text evidence="5">Lacks conserved residue(s) required for the propagation of feature annotation.</text>
</comment>
<dbReference type="InterPro" id="IPR000742">
    <property type="entry name" value="EGF"/>
</dbReference>
<feature type="disulfide bond" evidence="5">
    <location>
        <begin position="231"/>
        <end position="240"/>
    </location>
</feature>
<dbReference type="InterPro" id="IPR001774">
    <property type="entry name" value="DSL"/>
</dbReference>
<dbReference type="GO" id="GO:0016020">
    <property type="term" value="C:membrane"/>
    <property type="evidence" value="ECO:0007669"/>
    <property type="project" value="InterPro"/>
</dbReference>
<dbReference type="WBParaSite" id="MCU_004548-RC">
    <property type="protein sequence ID" value="MCU_004548-RC"/>
    <property type="gene ID" value="MCU_004548"/>
</dbReference>
<evidence type="ECO:0000256" key="5">
    <source>
        <dbReference type="PROSITE-ProRule" id="PRU00076"/>
    </source>
</evidence>
<feature type="transmembrane region" description="Helical" evidence="7">
    <location>
        <begin position="299"/>
        <end position="329"/>
    </location>
</feature>
<organism evidence="10">
    <name type="scientific">Mesocestoides corti</name>
    <name type="common">Flatworm</name>
    <dbReference type="NCBI Taxonomy" id="53468"/>
    <lineage>
        <taxon>Eukaryota</taxon>
        <taxon>Metazoa</taxon>
        <taxon>Spiralia</taxon>
        <taxon>Lophotrochozoa</taxon>
        <taxon>Platyhelminthes</taxon>
        <taxon>Cestoda</taxon>
        <taxon>Eucestoda</taxon>
        <taxon>Cyclophyllidea</taxon>
        <taxon>Mesocestoididae</taxon>
        <taxon>Mesocestoides</taxon>
    </lineage>
</organism>
<evidence type="ECO:0000256" key="7">
    <source>
        <dbReference type="SAM" id="Phobius"/>
    </source>
</evidence>
<feature type="region of interest" description="Disordered" evidence="6">
    <location>
        <begin position="245"/>
        <end position="272"/>
    </location>
</feature>
<evidence type="ECO:0000256" key="4">
    <source>
        <dbReference type="ARBA" id="ARBA00023157"/>
    </source>
</evidence>
<sequence length="563" mass="61821">MSMSYLHFRINHYVTATLISVCLVFQQCNARANVTMHLGLTYDSSRNCDESPYKVSVCVGQKLDRCRIFGPHLFYVQAACAAYGPKEVIQFEVDDVEEPLRVDATIRDTTTDKEFQLQPVTANLTFPRPIDATTKNLKIILQFQFAYTCLADYFGDLCNVFCSSEAKEYRCSLTGEKICNPGYIKDNVTGACIYDRCGSMPNYCLNGGQCINKAQDEEGAMDSTTMPICICPPSRMGVRCEIYREVPPTTPQPPPPPVSSKTQMSNPTNNVSILQPSADEVLDSRPSGALGQPGPDNKLWYQVMIFAAVAVCLTVLAFGICLGAGCYVVRMKAKAALLRRHQESRLGEMQFVDGGCLSTSESGGGIPVYLQRCSSLDYTPQTLQRPPSVRSFALSRPATSSGLITDTVQTPTDQPFVFSKGFGRTGDSLVWPTLRRTAGKTWGEYGFETFTRCPTTTSAGDIDLGLHEDGLPTINPMEAYSCRHDPYGFLSELHNHLGDPLTSSAPLMNNMLPLQTSTILSPTRQQGTKSPISVEGGRMDLRKNNFQMAAAPPPSEFADLVMK</sequence>
<accession>A0A5K3F395</accession>
<dbReference type="Pfam" id="PF01414">
    <property type="entry name" value="DSL"/>
    <property type="match status" value="1"/>
</dbReference>
<feature type="domain" description="EGF-like" evidence="9">
    <location>
        <begin position="193"/>
        <end position="241"/>
    </location>
</feature>
<keyword evidence="2 5" id="KW-0245">EGF-like domain</keyword>
<evidence type="ECO:0000256" key="6">
    <source>
        <dbReference type="SAM" id="MobiDB-lite"/>
    </source>
</evidence>
<dbReference type="Gene3D" id="2.10.25.10">
    <property type="entry name" value="Laminin"/>
    <property type="match status" value="1"/>
</dbReference>
<feature type="chain" id="PRO_5024414878" evidence="8">
    <location>
        <begin position="31"/>
        <end position="563"/>
    </location>
</feature>
<dbReference type="SUPFAM" id="SSF57196">
    <property type="entry name" value="EGF/Laminin"/>
    <property type="match status" value="1"/>
</dbReference>
<keyword evidence="3" id="KW-0677">Repeat</keyword>
<keyword evidence="4 5" id="KW-1015">Disulfide bond</keyword>
<evidence type="ECO:0000256" key="2">
    <source>
        <dbReference type="ARBA" id="ARBA00022536"/>
    </source>
</evidence>
<evidence type="ECO:0000256" key="1">
    <source>
        <dbReference type="ARBA" id="ARBA00022473"/>
    </source>
</evidence>
<evidence type="ECO:0000256" key="8">
    <source>
        <dbReference type="SAM" id="SignalP"/>
    </source>
</evidence>
<dbReference type="PROSITE" id="PS00022">
    <property type="entry name" value="EGF_1"/>
    <property type="match status" value="1"/>
</dbReference>
<evidence type="ECO:0000259" key="9">
    <source>
        <dbReference type="PROSITE" id="PS50026"/>
    </source>
</evidence>
<keyword evidence="8" id="KW-0732">Signal</keyword>
<dbReference type="AlphaFoldDB" id="A0A5K3F395"/>
<name>A0A5K3F395_MESCO</name>
<dbReference type="SMART" id="SM00051">
    <property type="entry name" value="DSL"/>
    <property type="match status" value="1"/>
</dbReference>
<feature type="compositionally biased region" description="Pro residues" evidence="6">
    <location>
        <begin position="248"/>
        <end position="258"/>
    </location>
</feature>
<evidence type="ECO:0000313" key="10">
    <source>
        <dbReference type="WBParaSite" id="MCU_004548-RC"/>
    </source>
</evidence>